<sequence length="204" mass="23009">MARTGPAPFSGTGNVAAVSAVIVTVVLAFVGYIATYTNNVRLSQRQERLARINRQLSELYGPLFSISEAHSRTFAEFRRRHSRNGVSPFVGETPPTAEELTEWRLWVTSVFLPTLRSMRDLVVQNADLLIEPEVPEVLLQLCAHVSGYEITVARWEQGDHSEHLSIVHYPADELAAYINRSFTLLKAAQARLLGRRRLRRLLQT</sequence>
<keyword evidence="1" id="KW-0812">Transmembrane</keyword>
<protein>
    <recommendedName>
        <fullName evidence="4">DUF4760 domain-containing protein</fullName>
    </recommendedName>
</protein>
<keyword evidence="3" id="KW-1185">Reference proteome</keyword>
<reference evidence="3" key="1">
    <citation type="journal article" date="2019" name="Int. J. Syst. Evol. Microbiol.">
        <title>The Global Catalogue of Microorganisms (GCM) 10K type strain sequencing project: providing services to taxonomists for standard genome sequencing and annotation.</title>
        <authorList>
            <consortium name="The Broad Institute Genomics Platform"/>
            <consortium name="The Broad Institute Genome Sequencing Center for Infectious Disease"/>
            <person name="Wu L."/>
            <person name="Ma J."/>
        </authorList>
    </citation>
    <scope>NUCLEOTIDE SEQUENCE [LARGE SCALE GENOMIC DNA]</scope>
    <source>
        <strain evidence="3">JCM 17017</strain>
    </source>
</reference>
<dbReference type="EMBL" id="BAABCM010000006">
    <property type="protein sequence ID" value="GAA3823713.1"/>
    <property type="molecule type" value="Genomic_DNA"/>
</dbReference>
<accession>A0ABP7IQ73</accession>
<proteinExistence type="predicted"/>
<feature type="transmembrane region" description="Helical" evidence="1">
    <location>
        <begin position="15"/>
        <end position="35"/>
    </location>
</feature>
<keyword evidence="1" id="KW-0472">Membrane</keyword>
<keyword evidence="1" id="KW-1133">Transmembrane helix</keyword>
<evidence type="ECO:0000256" key="1">
    <source>
        <dbReference type="SAM" id="Phobius"/>
    </source>
</evidence>
<name>A0ABP7IQ73_9PSEU</name>
<evidence type="ECO:0008006" key="4">
    <source>
        <dbReference type="Google" id="ProtNLM"/>
    </source>
</evidence>
<comment type="caution">
    <text evidence="2">The sequence shown here is derived from an EMBL/GenBank/DDBJ whole genome shotgun (WGS) entry which is preliminary data.</text>
</comment>
<dbReference type="Proteomes" id="UP001501624">
    <property type="component" value="Unassembled WGS sequence"/>
</dbReference>
<evidence type="ECO:0000313" key="3">
    <source>
        <dbReference type="Proteomes" id="UP001501624"/>
    </source>
</evidence>
<organism evidence="2 3">
    <name type="scientific">Amycolatopsis tucumanensis</name>
    <dbReference type="NCBI Taxonomy" id="401106"/>
    <lineage>
        <taxon>Bacteria</taxon>
        <taxon>Bacillati</taxon>
        <taxon>Actinomycetota</taxon>
        <taxon>Actinomycetes</taxon>
        <taxon>Pseudonocardiales</taxon>
        <taxon>Pseudonocardiaceae</taxon>
        <taxon>Amycolatopsis</taxon>
    </lineage>
</organism>
<evidence type="ECO:0000313" key="2">
    <source>
        <dbReference type="EMBL" id="GAA3823713.1"/>
    </source>
</evidence>
<gene>
    <name evidence="2" type="ORF">GCM10022380_48290</name>
</gene>